<dbReference type="CDD" id="cd17039">
    <property type="entry name" value="Ubl_ubiquitin_like"/>
    <property type="match status" value="1"/>
</dbReference>
<dbReference type="Proteomes" id="UP000053562">
    <property type="component" value="Unassembled WGS sequence"/>
</dbReference>
<proteinExistence type="predicted"/>
<gene>
    <name evidence="2" type="ORF">PVIIG_00583</name>
</gene>
<dbReference type="Gene3D" id="3.10.20.90">
    <property type="entry name" value="Phosphatidylinositol 3-kinase Catalytic Subunit, Chain A, domain 1"/>
    <property type="match status" value="1"/>
</dbReference>
<dbReference type="SUPFAM" id="SSF54236">
    <property type="entry name" value="Ubiquitin-like"/>
    <property type="match status" value="1"/>
</dbReference>
<dbReference type="OrthoDB" id="380318at2759"/>
<feature type="domain" description="Ubiquitin-like" evidence="1">
    <location>
        <begin position="103"/>
        <end position="178"/>
    </location>
</feature>
<reference evidence="2 3" key="1">
    <citation type="submission" date="2011-08" db="EMBL/GenBank/DDBJ databases">
        <title>The Genome Sequence of Plasmodium vivax India VII.</title>
        <authorList>
            <consortium name="The Broad Institute Genome Sequencing Platform"/>
            <consortium name="The Broad Institute Genome Sequencing Center for Infectious Disease"/>
            <person name="Neafsey D."/>
            <person name="Carlton J."/>
            <person name="Barnwell J."/>
            <person name="Collins W."/>
            <person name="Escalante A."/>
            <person name="Mullikin J."/>
            <person name="Saul A."/>
            <person name="Guigo R."/>
            <person name="Camara F."/>
            <person name="Young S.K."/>
            <person name="Zeng Q."/>
            <person name="Gargeya S."/>
            <person name="Fitzgerald M."/>
            <person name="Haas B."/>
            <person name="Abouelleil A."/>
            <person name="Alvarado L."/>
            <person name="Arachchi H.M."/>
            <person name="Berlin A."/>
            <person name="Brown A."/>
            <person name="Chapman S.B."/>
            <person name="Chen Z."/>
            <person name="Dunbar C."/>
            <person name="Freedman E."/>
            <person name="Gearin G."/>
            <person name="Gellesch M."/>
            <person name="Goldberg J."/>
            <person name="Griggs A."/>
            <person name="Gujja S."/>
            <person name="Heiman D."/>
            <person name="Howarth C."/>
            <person name="Larson L."/>
            <person name="Lui A."/>
            <person name="MacDonald P.J.P."/>
            <person name="Montmayeur A."/>
            <person name="Murphy C."/>
            <person name="Neiman D."/>
            <person name="Pearson M."/>
            <person name="Priest M."/>
            <person name="Roberts A."/>
            <person name="Saif S."/>
            <person name="Shea T."/>
            <person name="Shenoy N."/>
            <person name="Sisk P."/>
            <person name="Stolte C."/>
            <person name="Sykes S."/>
            <person name="Wortman J."/>
            <person name="Nusbaum C."/>
            <person name="Birren B."/>
        </authorList>
    </citation>
    <scope>NUCLEOTIDE SEQUENCE [LARGE SCALE GENOMIC DNA]</scope>
    <source>
        <strain evidence="2 3">India VII</strain>
    </source>
</reference>
<evidence type="ECO:0000259" key="1">
    <source>
        <dbReference type="PROSITE" id="PS50053"/>
    </source>
</evidence>
<organism evidence="2 3">
    <name type="scientific">Plasmodium vivax India VII</name>
    <dbReference type="NCBI Taxonomy" id="1077284"/>
    <lineage>
        <taxon>Eukaryota</taxon>
        <taxon>Sar</taxon>
        <taxon>Alveolata</taxon>
        <taxon>Apicomplexa</taxon>
        <taxon>Aconoidasida</taxon>
        <taxon>Haemosporida</taxon>
        <taxon>Plasmodiidae</taxon>
        <taxon>Plasmodium</taxon>
        <taxon>Plasmodium (Plasmodium)</taxon>
    </lineage>
</organism>
<evidence type="ECO:0000313" key="3">
    <source>
        <dbReference type="Proteomes" id="UP000053562"/>
    </source>
</evidence>
<name>A0A0J9S5B7_PLAVI</name>
<protein>
    <recommendedName>
        <fullName evidence="1">Ubiquitin-like domain-containing protein</fullName>
    </recommendedName>
</protein>
<dbReference type="PROSITE" id="PS50053">
    <property type="entry name" value="UBIQUITIN_2"/>
    <property type="match status" value="1"/>
</dbReference>
<evidence type="ECO:0000313" key="2">
    <source>
        <dbReference type="EMBL" id="KMZ77896.1"/>
    </source>
</evidence>
<dbReference type="AlphaFoldDB" id="A0A0J9S5B7"/>
<dbReference type="Pfam" id="PF00240">
    <property type="entry name" value="ubiquitin"/>
    <property type="match status" value="1"/>
</dbReference>
<dbReference type="InterPro" id="IPR029071">
    <property type="entry name" value="Ubiquitin-like_domsf"/>
</dbReference>
<dbReference type="InterPro" id="IPR000626">
    <property type="entry name" value="Ubiquitin-like_dom"/>
</dbReference>
<accession>A0A0J9S5B7</accession>
<dbReference type="EMBL" id="KQ234376">
    <property type="protein sequence ID" value="KMZ77896.1"/>
    <property type="molecule type" value="Genomic_DNA"/>
</dbReference>
<sequence>MLDTVGEEASTLVMDELTDICENSSGEEASVVYIKGSNQFVKKVEYEEDETIREVLTRNGILNEQDGFLYQIRSQLMDLDKTFAHYKICSGEIIYILPEPAPLPYLIYLFHQKSGKVHCIELSHMDSVDLLHKQVEKFLQIKEENQILIYGGKCLNNTKTLKEEKMCRESLVTILDKRDIPEIESGADGV</sequence>